<dbReference type="Proteomes" id="UP000035704">
    <property type="component" value="Chromosome"/>
</dbReference>
<dbReference type="KEGG" id="cace:CACET_c11110"/>
<evidence type="ECO:0000313" key="2">
    <source>
        <dbReference type="Proteomes" id="UP000035704"/>
    </source>
</evidence>
<proteinExistence type="predicted"/>
<gene>
    <name evidence="1" type="ORF">CACET_c11110</name>
</gene>
<evidence type="ECO:0000313" key="1">
    <source>
        <dbReference type="EMBL" id="AKL94576.1"/>
    </source>
</evidence>
<keyword evidence="2" id="KW-1185">Reference proteome</keyword>
<sequence>MSQNYYKWEKEAFLGSTILHSNSDKNRYDVVFAGAEKLGNTLQYKVHFIYNFHSIGNSPNCHCMFPSSSNMTVMATYGQSIRLARHLGINEEVTITYRPEDHGSCLRFFPVKQLKFLEIKTDYIRYEFHSI</sequence>
<dbReference type="RefSeq" id="WP_044825472.1">
    <property type="nucleotide sequence ID" value="NZ_CP009687.1"/>
</dbReference>
<accession>A0A0D8I8A3</accession>
<dbReference type="OrthoDB" id="1953478at2"/>
<dbReference type="AlphaFoldDB" id="A0A0D8I8A3"/>
<reference evidence="1 2" key="1">
    <citation type="submission" date="2014-10" db="EMBL/GenBank/DDBJ databases">
        <title>Genome sequence of Clostridium aceticum DSM 1496.</title>
        <authorList>
            <person name="Poehlein A."/>
            <person name="Schiel-Bengelsdorf B."/>
            <person name="Gottschalk G."/>
            <person name="Duerre P."/>
            <person name="Daniel R."/>
        </authorList>
    </citation>
    <scope>NUCLEOTIDE SEQUENCE [LARGE SCALE GENOMIC DNA]</scope>
    <source>
        <strain evidence="1 2">DSM 1496</strain>
    </source>
</reference>
<organism evidence="1 2">
    <name type="scientific">Clostridium aceticum</name>
    <dbReference type="NCBI Taxonomy" id="84022"/>
    <lineage>
        <taxon>Bacteria</taxon>
        <taxon>Bacillati</taxon>
        <taxon>Bacillota</taxon>
        <taxon>Clostridia</taxon>
        <taxon>Eubacteriales</taxon>
        <taxon>Clostridiaceae</taxon>
        <taxon>Clostridium</taxon>
    </lineage>
</organism>
<name>A0A0D8I8A3_9CLOT</name>
<dbReference type="EMBL" id="CP009687">
    <property type="protein sequence ID" value="AKL94576.1"/>
    <property type="molecule type" value="Genomic_DNA"/>
</dbReference>
<protein>
    <submittedName>
        <fullName evidence="1">Uncharacterized protein</fullName>
    </submittedName>
</protein>
<dbReference type="PATRIC" id="fig|84022.5.peg.954"/>